<evidence type="ECO:0000313" key="4">
    <source>
        <dbReference type="Proteomes" id="UP000886595"/>
    </source>
</evidence>
<dbReference type="EMBL" id="JAAMPC010000008">
    <property type="protein sequence ID" value="KAG2299912.1"/>
    <property type="molecule type" value="Genomic_DNA"/>
</dbReference>
<keyword evidence="4" id="KW-1185">Reference proteome</keyword>
<keyword evidence="1" id="KW-0479">Metal-binding</keyword>
<evidence type="ECO:0000259" key="2">
    <source>
        <dbReference type="PROSITE" id="PS50157"/>
    </source>
</evidence>
<dbReference type="AlphaFoldDB" id="A0A8X7V2P2"/>
<dbReference type="PROSITE" id="PS50157">
    <property type="entry name" value="ZINC_FINGER_C2H2_2"/>
    <property type="match status" value="1"/>
</dbReference>
<sequence>MFSIPNVLNSYGDNSMNLRGSVPIQMNSSSGDHETKMFRSVFNTSDITNHHGLFSSSHASNCYQDSHVYSSSFGFNNPHAAYQMRTNMVSDVVDYLPVNHNPYLSQVSITQTITRRYSAIVPTSSLITVQNDYERAMNPNISNPPFYPQTSVDNQSIYPQTFVHNKSNILNPTPLNTVFPRNVHQFSFPPKHHHDQHVPHCRPVIKRRRFEEIFDGFDFEENGVYDGRTHSLPYEKYGPYTCPKCKNVFDTSQKFAAHISSVHYKNETVEEKAKRYNARNKKRFRKIDQTMLCESQMIQSEERVVEESGGGNNNIASGIEASQQQLVVKEEPTYDVVD</sequence>
<evidence type="ECO:0000256" key="1">
    <source>
        <dbReference type="PROSITE-ProRule" id="PRU00042"/>
    </source>
</evidence>
<comment type="caution">
    <text evidence="3">The sequence shown here is derived from an EMBL/GenBank/DDBJ whole genome shotgun (WGS) entry which is preliminary data.</text>
</comment>
<dbReference type="GO" id="GO:0008270">
    <property type="term" value="F:zinc ion binding"/>
    <property type="evidence" value="ECO:0007669"/>
    <property type="project" value="UniProtKB-KW"/>
</dbReference>
<reference evidence="3 4" key="1">
    <citation type="submission" date="2020-02" db="EMBL/GenBank/DDBJ databases">
        <authorList>
            <person name="Ma Q."/>
            <person name="Huang Y."/>
            <person name="Song X."/>
            <person name="Pei D."/>
        </authorList>
    </citation>
    <scope>NUCLEOTIDE SEQUENCE [LARGE SCALE GENOMIC DNA]</scope>
    <source>
        <strain evidence="3">Sxm20200214</strain>
        <tissue evidence="3">Leaf</tissue>
    </source>
</reference>
<dbReference type="PROSITE" id="PS00028">
    <property type="entry name" value="ZINC_FINGER_C2H2_1"/>
    <property type="match status" value="1"/>
</dbReference>
<protein>
    <recommendedName>
        <fullName evidence="2">C2H2-type domain-containing protein</fullName>
    </recommendedName>
</protein>
<accession>A0A8X7V2P2</accession>
<name>A0A8X7V2P2_BRACI</name>
<dbReference type="InterPro" id="IPR013087">
    <property type="entry name" value="Znf_C2H2_type"/>
</dbReference>
<dbReference type="Proteomes" id="UP000886595">
    <property type="component" value="Unassembled WGS sequence"/>
</dbReference>
<proteinExistence type="predicted"/>
<dbReference type="OrthoDB" id="824947at2759"/>
<gene>
    <name evidence="3" type="ORF">Bca52824_036384</name>
</gene>
<evidence type="ECO:0000313" key="3">
    <source>
        <dbReference type="EMBL" id="KAG2299912.1"/>
    </source>
</evidence>
<feature type="domain" description="C2H2-type" evidence="2">
    <location>
        <begin position="240"/>
        <end position="268"/>
    </location>
</feature>
<keyword evidence="1" id="KW-0863">Zinc-finger</keyword>
<keyword evidence="1" id="KW-0862">Zinc</keyword>
<organism evidence="3 4">
    <name type="scientific">Brassica carinata</name>
    <name type="common">Ethiopian mustard</name>
    <name type="synonym">Abyssinian cabbage</name>
    <dbReference type="NCBI Taxonomy" id="52824"/>
    <lineage>
        <taxon>Eukaryota</taxon>
        <taxon>Viridiplantae</taxon>
        <taxon>Streptophyta</taxon>
        <taxon>Embryophyta</taxon>
        <taxon>Tracheophyta</taxon>
        <taxon>Spermatophyta</taxon>
        <taxon>Magnoliopsida</taxon>
        <taxon>eudicotyledons</taxon>
        <taxon>Gunneridae</taxon>
        <taxon>Pentapetalae</taxon>
        <taxon>rosids</taxon>
        <taxon>malvids</taxon>
        <taxon>Brassicales</taxon>
        <taxon>Brassicaceae</taxon>
        <taxon>Brassiceae</taxon>
        <taxon>Brassica</taxon>
    </lineage>
</organism>